<dbReference type="InterPro" id="IPR024370">
    <property type="entry name" value="PBP_domain"/>
</dbReference>
<dbReference type="NCBIfam" id="TIGR00975">
    <property type="entry name" value="3a0107s03"/>
    <property type="match status" value="1"/>
</dbReference>
<sequence>MGGRRTSGSRCRPFADRRPRWRPALAGLCLALLVAGCAPAPPYGPVPEEFCASGTLDAQGSSAQRNAMDQWIRAYQRSCPGSTINYEPSGSGAGIKALVAGMADFAGSESLLEPKEQVQADAQCSGGRAVTLPMVIGPVAVAYRVGGLPELRLSPALLARIFAGEIERWDDPAIRADNPGVQLPPTPVHAVHRADESGTTETFTTFLSEAAPAEWTLGSDRKWPASGGIGTEGSERLAETVRDTDGAIGYLELSYARTQGLAVARIRNASGGFVAPSAEAAVKAVPEPTGDLRVDVHSGTRADGAYPIVLVTYEFVCDRGLAADEVPLVRGFLGWAASAEGQRLLTELGYAPLPEALRRRVAAEVARIS</sequence>
<dbReference type="Pfam" id="PF12849">
    <property type="entry name" value="PBP_like_2"/>
    <property type="match status" value="1"/>
</dbReference>
<evidence type="ECO:0000313" key="7">
    <source>
        <dbReference type="EMBL" id="NJP31497.1"/>
    </source>
</evidence>
<evidence type="ECO:0000256" key="2">
    <source>
        <dbReference type="ARBA" id="ARBA00022448"/>
    </source>
</evidence>
<dbReference type="EMBL" id="JAATEO010000004">
    <property type="protein sequence ID" value="NJP31497.1"/>
    <property type="molecule type" value="Genomic_DNA"/>
</dbReference>
<accession>A0ABX0Z152</accession>
<dbReference type="CDD" id="cd13565">
    <property type="entry name" value="PBP2_PstS"/>
    <property type="match status" value="1"/>
</dbReference>
<comment type="caution">
    <text evidence="7">The sequence shown here is derived from an EMBL/GenBank/DDBJ whole genome shotgun (WGS) entry which is preliminary data.</text>
</comment>
<evidence type="ECO:0000256" key="3">
    <source>
        <dbReference type="ARBA" id="ARBA00022592"/>
    </source>
</evidence>
<evidence type="ECO:0000313" key="8">
    <source>
        <dbReference type="Proteomes" id="UP000783871"/>
    </source>
</evidence>
<protein>
    <recommendedName>
        <fullName evidence="4">Phosphate-binding protein</fullName>
    </recommendedName>
</protein>
<dbReference type="PIRSF" id="PIRSF002756">
    <property type="entry name" value="PstS"/>
    <property type="match status" value="1"/>
</dbReference>
<gene>
    <name evidence="7" type="primary">pstS</name>
    <name evidence="7" type="ORF">HCJ94_05715</name>
</gene>
<organism evidence="7 8">
    <name type="scientific">Micromonospora thermarum</name>
    <dbReference type="NCBI Taxonomy" id="2720024"/>
    <lineage>
        <taxon>Bacteria</taxon>
        <taxon>Bacillati</taxon>
        <taxon>Actinomycetota</taxon>
        <taxon>Actinomycetes</taxon>
        <taxon>Micromonosporales</taxon>
        <taxon>Micromonosporaceae</taxon>
        <taxon>Micromonospora</taxon>
    </lineage>
</organism>
<evidence type="ECO:0000259" key="6">
    <source>
        <dbReference type="Pfam" id="PF12849"/>
    </source>
</evidence>
<feature type="chain" id="PRO_5046993647" description="Phosphate-binding protein" evidence="5">
    <location>
        <begin position="41"/>
        <end position="369"/>
    </location>
</feature>
<dbReference type="Proteomes" id="UP000783871">
    <property type="component" value="Unassembled WGS sequence"/>
</dbReference>
<evidence type="ECO:0000256" key="1">
    <source>
        <dbReference type="ARBA" id="ARBA00008725"/>
    </source>
</evidence>
<keyword evidence="5" id="KW-0732">Signal</keyword>
<feature type="domain" description="PBP" evidence="6">
    <location>
        <begin position="51"/>
        <end position="340"/>
    </location>
</feature>
<evidence type="ECO:0000256" key="5">
    <source>
        <dbReference type="SAM" id="SignalP"/>
    </source>
</evidence>
<evidence type="ECO:0000256" key="4">
    <source>
        <dbReference type="PIRNR" id="PIRNR002756"/>
    </source>
</evidence>
<comment type="similarity">
    <text evidence="1 4">Belongs to the PstS family.</text>
</comment>
<dbReference type="PANTHER" id="PTHR42996">
    <property type="entry name" value="PHOSPHATE-BINDING PROTEIN PSTS"/>
    <property type="match status" value="1"/>
</dbReference>
<dbReference type="RefSeq" id="WP_167999902.1">
    <property type="nucleotide sequence ID" value="NZ_JAATEO010000004.1"/>
</dbReference>
<dbReference type="InterPro" id="IPR050962">
    <property type="entry name" value="Phosphate-bind_PstS"/>
</dbReference>
<proteinExistence type="inferred from homology"/>
<keyword evidence="2 4" id="KW-0813">Transport</keyword>
<dbReference type="Gene3D" id="3.40.190.10">
    <property type="entry name" value="Periplasmic binding protein-like II"/>
    <property type="match status" value="2"/>
</dbReference>
<dbReference type="PANTHER" id="PTHR42996:SF1">
    <property type="entry name" value="PHOSPHATE-BINDING PROTEIN PSTS"/>
    <property type="match status" value="1"/>
</dbReference>
<dbReference type="InterPro" id="IPR005673">
    <property type="entry name" value="ABC_phos-bd_PstS"/>
</dbReference>
<dbReference type="SUPFAM" id="SSF53850">
    <property type="entry name" value="Periplasmic binding protein-like II"/>
    <property type="match status" value="1"/>
</dbReference>
<keyword evidence="3 4" id="KW-0592">Phosphate transport</keyword>
<name>A0ABX0Z152_9ACTN</name>
<reference evidence="7 8" key="1">
    <citation type="submission" date="2020-03" db="EMBL/GenBank/DDBJ databases">
        <title>WGS of actinomycetes isolated from Thailand.</title>
        <authorList>
            <person name="Thawai C."/>
        </authorList>
    </citation>
    <scope>NUCLEOTIDE SEQUENCE [LARGE SCALE GENOMIC DNA]</scope>
    <source>
        <strain evidence="7 8">HSS6-12</strain>
    </source>
</reference>
<keyword evidence="8" id="KW-1185">Reference proteome</keyword>
<feature type="signal peptide" evidence="5">
    <location>
        <begin position="1"/>
        <end position="40"/>
    </location>
</feature>